<keyword evidence="1" id="KW-1133">Transmembrane helix</keyword>
<feature type="transmembrane region" description="Helical" evidence="1">
    <location>
        <begin position="46"/>
        <end position="69"/>
    </location>
</feature>
<sequence length="191" mass="22444">MPFLYGQIDFIKKNWPFLIPLVMIFLNVELIIIPGLMTWGMGGFELFVVSSIIATLSLFVWHVFWMWFIKNKIEPLSQKDTIKDDIKFGREMAVVLSEKGYFDQAKNYFVKKYYKIFHPSNPFIKKIKTGGYMAMASMVIFLPYPGVRTSFVVFCCATKWQRGFIFLIFCNICRMAYITGIWTLIFYFASK</sequence>
<dbReference type="EMBL" id="PCXQ01000003">
    <property type="protein sequence ID" value="PJE51350.1"/>
    <property type="molecule type" value="Genomic_DNA"/>
</dbReference>
<feature type="transmembrane region" description="Helical" evidence="1">
    <location>
        <begin position="164"/>
        <end position="189"/>
    </location>
</feature>
<keyword evidence="1" id="KW-0472">Membrane</keyword>
<organism evidence="2 3">
    <name type="scientific">Candidatus Yanofskybacteria bacterium CG10_big_fil_rev_8_21_14_0_10_36_16</name>
    <dbReference type="NCBI Taxonomy" id="1975096"/>
    <lineage>
        <taxon>Bacteria</taxon>
        <taxon>Candidatus Yanofskyibacteriota</taxon>
    </lineage>
</organism>
<accession>A0A2J0Q875</accession>
<gene>
    <name evidence="2" type="ORF">COV29_01180</name>
</gene>
<name>A0A2J0Q875_9BACT</name>
<evidence type="ECO:0008006" key="4">
    <source>
        <dbReference type="Google" id="ProtNLM"/>
    </source>
</evidence>
<feature type="transmembrane region" description="Helical" evidence="1">
    <location>
        <begin position="17"/>
        <end position="40"/>
    </location>
</feature>
<reference evidence="2 3" key="1">
    <citation type="submission" date="2017-09" db="EMBL/GenBank/DDBJ databases">
        <title>Depth-based differentiation of microbial function through sediment-hosted aquifers and enrichment of novel symbionts in the deep terrestrial subsurface.</title>
        <authorList>
            <person name="Probst A.J."/>
            <person name="Ladd B."/>
            <person name="Jarett J.K."/>
            <person name="Geller-Mcgrath D.E."/>
            <person name="Sieber C.M."/>
            <person name="Emerson J.B."/>
            <person name="Anantharaman K."/>
            <person name="Thomas B.C."/>
            <person name="Malmstrom R."/>
            <person name="Stieglmeier M."/>
            <person name="Klingl A."/>
            <person name="Woyke T."/>
            <person name="Ryan C.M."/>
            <person name="Banfield J.F."/>
        </authorList>
    </citation>
    <scope>NUCLEOTIDE SEQUENCE [LARGE SCALE GENOMIC DNA]</scope>
    <source>
        <strain evidence="2">CG10_big_fil_rev_8_21_14_0_10_36_16</strain>
    </source>
</reference>
<comment type="caution">
    <text evidence="2">The sequence shown here is derived from an EMBL/GenBank/DDBJ whole genome shotgun (WGS) entry which is preliminary data.</text>
</comment>
<dbReference type="AlphaFoldDB" id="A0A2J0Q875"/>
<evidence type="ECO:0000313" key="2">
    <source>
        <dbReference type="EMBL" id="PJE51350.1"/>
    </source>
</evidence>
<feature type="transmembrane region" description="Helical" evidence="1">
    <location>
        <begin position="127"/>
        <end position="144"/>
    </location>
</feature>
<evidence type="ECO:0000313" key="3">
    <source>
        <dbReference type="Proteomes" id="UP000228496"/>
    </source>
</evidence>
<evidence type="ECO:0000256" key="1">
    <source>
        <dbReference type="SAM" id="Phobius"/>
    </source>
</evidence>
<protein>
    <recommendedName>
        <fullName evidence="4">TVP38/TMEM64 family membrane protein</fullName>
    </recommendedName>
</protein>
<dbReference type="Proteomes" id="UP000228496">
    <property type="component" value="Unassembled WGS sequence"/>
</dbReference>
<proteinExistence type="predicted"/>
<keyword evidence="1" id="KW-0812">Transmembrane</keyword>